<feature type="transmembrane region" description="Helical" evidence="9">
    <location>
        <begin position="64"/>
        <end position="84"/>
    </location>
</feature>
<keyword evidence="6 9" id="KW-0472">Membrane</keyword>
<sequence length="504" mass="51647">MSTMETGPGRGGGAAAPLEQPAAFPRRWKALAVLSLVQFIIVIDNTVVNIALPSIEDDLGTSQAGLAWVVNGYLLAAGGLLLLGGRVADLVGRKRLFVIGTTLFALASLTSGLAWNSGVLIVSRFAQGVGEAMASPAALSLIVLMFTDGKERAKALGMWGGLAGMGATVGVLLSGVLVDLAGWRWVFLVNLPVAAVALALAARTVQDAPVTGARQRPDVWGGLLITAGLVAVVNGLLQASEHPWSSVAVWGSLAGGLVLVVLFALVEARVADPMMPLRFFTDRTRITANVATVFLTSAMAAMFFLVTLYVQQVLGYSPLQSGLAYLPFCAAFIPGMVVSTQLVTKAGAKTAIIVGFGVSAVGMLLLARIDAQGSFWGQLVPATVVLSFGLAIGLPALQNAALYRLSDTDAGFGSGVQTSVQQLGSSLGLAVLTTLAVTHAHDARGSGGAAGQAMVDGYRFAFVTAAVVLVVGAVLVAAVMQAVRQPQPPGSPQVQAPPAGAQRT</sequence>
<evidence type="ECO:0000256" key="9">
    <source>
        <dbReference type="SAM" id="Phobius"/>
    </source>
</evidence>
<comment type="subcellular location">
    <subcellularLocation>
        <location evidence="1">Cell membrane</location>
        <topology evidence="1">Multi-pass membrane protein</topology>
    </subcellularLocation>
</comment>
<dbReference type="PROSITE" id="PS50850">
    <property type="entry name" value="MFS"/>
    <property type="match status" value="1"/>
</dbReference>
<organism evidence="11 12">
    <name type="scientific">Streptomyces cinerochromogenes</name>
    <dbReference type="NCBI Taxonomy" id="66422"/>
    <lineage>
        <taxon>Bacteria</taxon>
        <taxon>Bacillati</taxon>
        <taxon>Actinomycetota</taxon>
        <taxon>Actinomycetes</taxon>
        <taxon>Kitasatosporales</taxon>
        <taxon>Streptomycetaceae</taxon>
        <taxon>Streptomyces</taxon>
    </lineage>
</organism>
<dbReference type="Proteomes" id="UP001604267">
    <property type="component" value="Unassembled WGS sequence"/>
</dbReference>
<evidence type="ECO:0000256" key="7">
    <source>
        <dbReference type="ARBA" id="ARBA00023251"/>
    </source>
</evidence>
<evidence type="ECO:0000313" key="12">
    <source>
        <dbReference type="Proteomes" id="UP001604267"/>
    </source>
</evidence>
<dbReference type="Gene3D" id="1.20.1250.20">
    <property type="entry name" value="MFS general substrate transporter like domains"/>
    <property type="match status" value="1"/>
</dbReference>
<feature type="transmembrane region" description="Helical" evidence="9">
    <location>
        <begin position="375"/>
        <end position="397"/>
    </location>
</feature>
<dbReference type="InterPro" id="IPR036259">
    <property type="entry name" value="MFS_trans_sf"/>
</dbReference>
<gene>
    <name evidence="11" type="ORF">ACGFZB_27890</name>
</gene>
<proteinExistence type="predicted"/>
<reference evidence="11 12" key="1">
    <citation type="submission" date="2024-10" db="EMBL/GenBank/DDBJ databases">
        <title>The Natural Products Discovery Center: Release of the First 8490 Sequenced Strains for Exploring Actinobacteria Biosynthetic Diversity.</title>
        <authorList>
            <person name="Kalkreuter E."/>
            <person name="Kautsar S.A."/>
            <person name="Yang D."/>
            <person name="Bader C.D."/>
            <person name="Teijaro C.N."/>
            <person name="Fluegel L."/>
            <person name="Davis C.M."/>
            <person name="Simpson J.R."/>
            <person name="Lauterbach L."/>
            <person name="Steele A.D."/>
            <person name="Gui C."/>
            <person name="Meng S."/>
            <person name="Li G."/>
            <person name="Viehrig K."/>
            <person name="Ye F."/>
            <person name="Su P."/>
            <person name="Kiefer A.F."/>
            <person name="Nichols A."/>
            <person name="Cepeda A.J."/>
            <person name="Yan W."/>
            <person name="Fan B."/>
            <person name="Jiang Y."/>
            <person name="Adhikari A."/>
            <person name="Zheng C.-J."/>
            <person name="Schuster L."/>
            <person name="Cowan T.M."/>
            <person name="Smanski M.J."/>
            <person name="Chevrette M.G."/>
            <person name="De Carvalho L.P.S."/>
            <person name="Shen B."/>
        </authorList>
    </citation>
    <scope>NUCLEOTIDE SEQUENCE [LARGE SCALE GENOMIC DNA]</scope>
    <source>
        <strain evidence="11 12">NPDC048320</strain>
    </source>
</reference>
<feature type="transmembrane region" description="Helical" evidence="9">
    <location>
        <begin position="322"/>
        <end position="343"/>
    </location>
</feature>
<feature type="transmembrane region" description="Helical" evidence="9">
    <location>
        <begin position="30"/>
        <end position="52"/>
    </location>
</feature>
<keyword evidence="5 9" id="KW-1133">Transmembrane helix</keyword>
<feature type="transmembrane region" description="Helical" evidence="9">
    <location>
        <begin position="121"/>
        <end position="144"/>
    </location>
</feature>
<comment type="caution">
    <text evidence="11">The sequence shown here is derived from an EMBL/GenBank/DDBJ whole genome shotgun (WGS) entry which is preliminary data.</text>
</comment>
<dbReference type="InterPro" id="IPR020846">
    <property type="entry name" value="MFS_dom"/>
</dbReference>
<feature type="transmembrane region" description="Helical" evidence="9">
    <location>
        <begin position="96"/>
        <end position="115"/>
    </location>
</feature>
<dbReference type="PROSITE" id="PS00216">
    <property type="entry name" value="SUGAR_TRANSPORT_1"/>
    <property type="match status" value="1"/>
</dbReference>
<feature type="region of interest" description="Disordered" evidence="8">
    <location>
        <begin position="485"/>
        <end position="504"/>
    </location>
</feature>
<evidence type="ECO:0000256" key="1">
    <source>
        <dbReference type="ARBA" id="ARBA00004651"/>
    </source>
</evidence>
<evidence type="ECO:0000256" key="2">
    <source>
        <dbReference type="ARBA" id="ARBA00022448"/>
    </source>
</evidence>
<evidence type="ECO:0000259" key="10">
    <source>
        <dbReference type="PROSITE" id="PS50850"/>
    </source>
</evidence>
<dbReference type="InterPro" id="IPR005829">
    <property type="entry name" value="Sugar_transporter_CS"/>
</dbReference>
<keyword evidence="7" id="KW-0046">Antibiotic resistance</keyword>
<dbReference type="EMBL" id="JBICYV010000014">
    <property type="protein sequence ID" value="MFG3014178.1"/>
    <property type="molecule type" value="Genomic_DNA"/>
</dbReference>
<feature type="transmembrane region" description="Helical" evidence="9">
    <location>
        <begin position="183"/>
        <end position="205"/>
    </location>
</feature>
<dbReference type="PRINTS" id="PR01036">
    <property type="entry name" value="TCRTETB"/>
</dbReference>
<dbReference type="Pfam" id="PF07690">
    <property type="entry name" value="MFS_1"/>
    <property type="match status" value="1"/>
</dbReference>
<dbReference type="InterPro" id="IPR011701">
    <property type="entry name" value="MFS"/>
</dbReference>
<evidence type="ECO:0000256" key="5">
    <source>
        <dbReference type="ARBA" id="ARBA00022989"/>
    </source>
</evidence>
<evidence type="ECO:0000313" key="11">
    <source>
        <dbReference type="EMBL" id="MFG3014178.1"/>
    </source>
</evidence>
<dbReference type="Gene3D" id="1.20.1720.10">
    <property type="entry name" value="Multidrug resistance protein D"/>
    <property type="match status" value="1"/>
</dbReference>
<feature type="domain" description="Major facilitator superfamily (MFS) profile" evidence="10">
    <location>
        <begin position="30"/>
        <end position="484"/>
    </location>
</feature>
<evidence type="ECO:0000256" key="4">
    <source>
        <dbReference type="ARBA" id="ARBA00022692"/>
    </source>
</evidence>
<evidence type="ECO:0000256" key="6">
    <source>
        <dbReference type="ARBA" id="ARBA00023136"/>
    </source>
</evidence>
<feature type="transmembrane region" description="Helical" evidence="9">
    <location>
        <begin position="460"/>
        <end position="483"/>
    </location>
</feature>
<dbReference type="RefSeq" id="WP_392820566.1">
    <property type="nucleotide sequence ID" value="NZ_JBICYV010000014.1"/>
</dbReference>
<feature type="transmembrane region" description="Helical" evidence="9">
    <location>
        <begin position="156"/>
        <end position="177"/>
    </location>
</feature>
<dbReference type="SUPFAM" id="SSF103473">
    <property type="entry name" value="MFS general substrate transporter"/>
    <property type="match status" value="1"/>
</dbReference>
<feature type="transmembrane region" description="Helical" evidence="9">
    <location>
        <begin position="243"/>
        <end position="266"/>
    </location>
</feature>
<feature type="transmembrane region" description="Helical" evidence="9">
    <location>
        <begin position="350"/>
        <end position="369"/>
    </location>
</feature>
<dbReference type="CDD" id="cd17321">
    <property type="entry name" value="MFS_MMR_MDR_like"/>
    <property type="match status" value="1"/>
</dbReference>
<keyword evidence="4 9" id="KW-0812">Transmembrane</keyword>
<keyword evidence="2" id="KW-0813">Transport</keyword>
<keyword evidence="3" id="KW-1003">Cell membrane</keyword>
<feature type="transmembrane region" description="Helical" evidence="9">
    <location>
        <begin position="286"/>
        <end position="310"/>
    </location>
</feature>
<protein>
    <submittedName>
        <fullName evidence="11">MFS transporter</fullName>
    </submittedName>
</protein>
<evidence type="ECO:0000256" key="8">
    <source>
        <dbReference type="SAM" id="MobiDB-lite"/>
    </source>
</evidence>
<feature type="transmembrane region" description="Helical" evidence="9">
    <location>
        <begin position="217"/>
        <end position="237"/>
    </location>
</feature>
<dbReference type="PANTHER" id="PTHR42718">
    <property type="entry name" value="MAJOR FACILITATOR SUPERFAMILY MULTIDRUG TRANSPORTER MFSC"/>
    <property type="match status" value="1"/>
</dbReference>
<keyword evidence="12" id="KW-1185">Reference proteome</keyword>
<dbReference type="PANTHER" id="PTHR42718:SF46">
    <property type="entry name" value="BLR6921 PROTEIN"/>
    <property type="match status" value="1"/>
</dbReference>
<accession>A0ABW7BAE6</accession>
<name>A0ABW7BAE6_9ACTN</name>
<evidence type="ECO:0000256" key="3">
    <source>
        <dbReference type="ARBA" id="ARBA00022475"/>
    </source>
</evidence>